<dbReference type="Pfam" id="PF08281">
    <property type="entry name" value="Sigma70_r4_2"/>
    <property type="match status" value="1"/>
</dbReference>
<evidence type="ECO:0000256" key="3">
    <source>
        <dbReference type="ARBA" id="ARBA00023082"/>
    </source>
</evidence>
<dbReference type="Gene3D" id="1.10.10.10">
    <property type="entry name" value="Winged helix-like DNA-binding domain superfamily/Winged helix DNA-binding domain"/>
    <property type="match status" value="1"/>
</dbReference>
<evidence type="ECO:0000259" key="6">
    <source>
        <dbReference type="Pfam" id="PF08281"/>
    </source>
</evidence>
<dbReference type="Gene3D" id="1.10.1740.10">
    <property type="match status" value="1"/>
</dbReference>
<keyword evidence="4" id="KW-0804">Transcription</keyword>
<dbReference type="AlphaFoldDB" id="A0A3B0SP10"/>
<dbReference type="InterPro" id="IPR013249">
    <property type="entry name" value="RNA_pol_sigma70_r4_t2"/>
</dbReference>
<evidence type="ECO:0000256" key="1">
    <source>
        <dbReference type="ARBA" id="ARBA00010641"/>
    </source>
</evidence>
<keyword evidence="3" id="KW-0731">Sigma factor</keyword>
<dbReference type="InterPro" id="IPR013324">
    <property type="entry name" value="RNA_pol_sigma_r3/r4-like"/>
</dbReference>
<keyword evidence="2" id="KW-0805">Transcription regulation</keyword>
<dbReference type="PANTHER" id="PTHR43133">
    <property type="entry name" value="RNA POLYMERASE ECF-TYPE SIGMA FACTO"/>
    <property type="match status" value="1"/>
</dbReference>
<dbReference type="InterPro" id="IPR039425">
    <property type="entry name" value="RNA_pol_sigma-70-like"/>
</dbReference>
<feature type="domain" description="RNA polymerase sigma-70 region 2" evidence="5">
    <location>
        <begin position="11"/>
        <end position="76"/>
    </location>
</feature>
<dbReference type="InterPro" id="IPR036388">
    <property type="entry name" value="WH-like_DNA-bd_sf"/>
</dbReference>
<dbReference type="SUPFAM" id="SSF88946">
    <property type="entry name" value="Sigma2 domain of RNA polymerase sigma factors"/>
    <property type="match status" value="1"/>
</dbReference>
<dbReference type="InterPro" id="IPR014284">
    <property type="entry name" value="RNA_pol_sigma-70_dom"/>
</dbReference>
<evidence type="ECO:0000256" key="4">
    <source>
        <dbReference type="ARBA" id="ARBA00023163"/>
    </source>
</evidence>
<feature type="domain" description="RNA polymerase sigma factor 70 region 4 type 2" evidence="6">
    <location>
        <begin position="117"/>
        <end position="169"/>
    </location>
</feature>
<accession>A0A3B0SP10</accession>
<evidence type="ECO:0000259" key="5">
    <source>
        <dbReference type="Pfam" id="PF04542"/>
    </source>
</evidence>
<dbReference type="InterPro" id="IPR007627">
    <property type="entry name" value="RNA_pol_sigma70_r2"/>
</dbReference>
<dbReference type="PANTHER" id="PTHR43133:SF51">
    <property type="entry name" value="RNA POLYMERASE SIGMA FACTOR"/>
    <property type="match status" value="1"/>
</dbReference>
<dbReference type="Pfam" id="PF04542">
    <property type="entry name" value="Sigma70_r2"/>
    <property type="match status" value="1"/>
</dbReference>
<dbReference type="SUPFAM" id="SSF88659">
    <property type="entry name" value="Sigma3 and sigma4 domains of RNA polymerase sigma factors"/>
    <property type="match status" value="1"/>
</dbReference>
<dbReference type="CDD" id="cd06171">
    <property type="entry name" value="Sigma70_r4"/>
    <property type="match status" value="1"/>
</dbReference>
<dbReference type="EMBL" id="UOEF01000388">
    <property type="protein sequence ID" value="VAW04002.1"/>
    <property type="molecule type" value="Genomic_DNA"/>
</dbReference>
<dbReference type="GO" id="GO:0003677">
    <property type="term" value="F:DNA binding"/>
    <property type="evidence" value="ECO:0007669"/>
    <property type="project" value="InterPro"/>
</dbReference>
<evidence type="ECO:0000313" key="7">
    <source>
        <dbReference type="EMBL" id="VAW04002.1"/>
    </source>
</evidence>
<dbReference type="GO" id="GO:0006352">
    <property type="term" value="P:DNA-templated transcription initiation"/>
    <property type="evidence" value="ECO:0007669"/>
    <property type="project" value="InterPro"/>
</dbReference>
<gene>
    <name evidence="7" type="ORF">MNBD_ALPHA04-2252</name>
</gene>
<proteinExistence type="inferred from homology"/>
<name>A0A3B0SP10_9ZZZZ</name>
<protein>
    <submittedName>
        <fullName evidence="7">Uncharacterized protein</fullName>
    </submittedName>
</protein>
<evidence type="ECO:0000256" key="2">
    <source>
        <dbReference type="ARBA" id="ARBA00023015"/>
    </source>
</evidence>
<organism evidence="7">
    <name type="scientific">hydrothermal vent metagenome</name>
    <dbReference type="NCBI Taxonomy" id="652676"/>
    <lineage>
        <taxon>unclassified sequences</taxon>
        <taxon>metagenomes</taxon>
        <taxon>ecological metagenomes</taxon>
    </lineage>
</organism>
<dbReference type="InterPro" id="IPR013325">
    <property type="entry name" value="RNA_pol_sigma_r2"/>
</dbReference>
<sequence>MSSQKEFKALILPHLGASYNLALWLMRTPHDAEDVVQESYLKAFNAFDQFKGENPKGWLLSIVRNTCMTLLSRNMRQSKVVPIEIALDSPGIWRADQHLVEPMTSPVDQLISAHESREVRKAVSQLPVEFREVIVLREFEDMAYQQIADITGVPVGTVMSRLSRARKKLHAVLAPIIEEGHSHEMP</sequence>
<dbReference type="GO" id="GO:0016987">
    <property type="term" value="F:sigma factor activity"/>
    <property type="evidence" value="ECO:0007669"/>
    <property type="project" value="UniProtKB-KW"/>
</dbReference>
<dbReference type="NCBIfam" id="TIGR02937">
    <property type="entry name" value="sigma70-ECF"/>
    <property type="match status" value="1"/>
</dbReference>
<comment type="similarity">
    <text evidence="1">Belongs to the sigma-70 factor family. ECF subfamily.</text>
</comment>
<reference evidence="7" key="1">
    <citation type="submission" date="2018-06" db="EMBL/GenBank/DDBJ databases">
        <authorList>
            <person name="Zhirakovskaya E."/>
        </authorList>
    </citation>
    <scope>NUCLEOTIDE SEQUENCE</scope>
</reference>